<protein>
    <submittedName>
        <fullName evidence="6">Ankycorbin isoform X6</fullName>
    </submittedName>
</protein>
<feature type="repeat" description="ANK" evidence="3">
    <location>
        <begin position="320"/>
        <end position="352"/>
    </location>
</feature>
<feature type="compositionally biased region" description="Basic and acidic residues" evidence="4">
    <location>
        <begin position="619"/>
        <end position="650"/>
    </location>
</feature>
<reference evidence="6" key="1">
    <citation type="submission" date="2025-08" db="UniProtKB">
        <authorList>
            <consortium name="RefSeq"/>
        </authorList>
    </citation>
    <scope>IDENTIFICATION</scope>
    <source>
        <tissue evidence="6">Muscle</tissue>
    </source>
</reference>
<dbReference type="Gene3D" id="1.25.40.20">
    <property type="entry name" value="Ankyrin repeat-containing domain"/>
    <property type="match status" value="4"/>
</dbReference>
<dbReference type="PROSITE" id="PS50297">
    <property type="entry name" value="ANK_REP_REGION"/>
    <property type="match status" value="5"/>
</dbReference>
<feature type="compositionally biased region" description="Basic and acidic residues" evidence="4">
    <location>
        <begin position="551"/>
        <end position="565"/>
    </location>
</feature>
<keyword evidence="1" id="KW-0677">Repeat</keyword>
<evidence type="ECO:0000256" key="4">
    <source>
        <dbReference type="SAM" id="MobiDB-lite"/>
    </source>
</evidence>
<feature type="region of interest" description="Disordered" evidence="4">
    <location>
        <begin position="500"/>
        <end position="523"/>
    </location>
</feature>
<feature type="compositionally biased region" description="Basic and acidic residues" evidence="4">
    <location>
        <begin position="1149"/>
        <end position="1166"/>
    </location>
</feature>
<feature type="compositionally biased region" description="Basic and acidic residues" evidence="4">
    <location>
        <begin position="1209"/>
        <end position="1229"/>
    </location>
</feature>
<feature type="region of interest" description="Disordered" evidence="4">
    <location>
        <begin position="1"/>
        <end position="61"/>
    </location>
</feature>
<gene>
    <name evidence="6" type="primary">LOC117235977</name>
</gene>
<organism evidence="5 6">
    <name type="scientific">Bombus vosnesenskii</name>
    <dbReference type="NCBI Taxonomy" id="207650"/>
    <lineage>
        <taxon>Eukaryota</taxon>
        <taxon>Metazoa</taxon>
        <taxon>Ecdysozoa</taxon>
        <taxon>Arthropoda</taxon>
        <taxon>Hexapoda</taxon>
        <taxon>Insecta</taxon>
        <taxon>Pterygota</taxon>
        <taxon>Neoptera</taxon>
        <taxon>Endopterygota</taxon>
        <taxon>Hymenoptera</taxon>
        <taxon>Apocrita</taxon>
        <taxon>Aculeata</taxon>
        <taxon>Apoidea</taxon>
        <taxon>Anthophila</taxon>
        <taxon>Apidae</taxon>
        <taxon>Bombus</taxon>
        <taxon>Pyrobombus</taxon>
    </lineage>
</organism>
<feature type="compositionally biased region" description="Basic and acidic residues" evidence="4">
    <location>
        <begin position="1292"/>
        <end position="1301"/>
    </location>
</feature>
<feature type="region of interest" description="Disordered" evidence="4">
    <location>
        <begin position="819"/>
        <end position="1237"/>
    </location>
</feature>
<feature type="compositionally biased region" description="Basic and acidic residues" evidence="4">
    <location>
        <begin position="849"/>
        <end position="909"/>
    </location>
</feature>
<feature type="compositionally biased region" description="Basic residues" evidence="4">
    <location>
        <begin position="695"/>
        <end position="709"/>
    </location>
</feature>
<feature type="compositionally biased region" description="Basic and acidic residues" evidence="4">
    <location>
        <begin position="506"/>
        <end position="523"/>
    </location>
</feature>
<feature type="compositionally biased region" description="Acidic residues" evidence="4">
    <location>
        <begin position="651"/>
        <end position="660"/>
    </location>
</feature>
<feature type="compositionally biased region" description="Polar residues" evidence="4">
    <location>
        <begin position="732"/>
        <end position="745"/>
    </location>
</feature>
<dbReference type="InterPro" id="IPR002110">
    <property type="entry name" value="Ankyrin_rpt"/>
</dbReference>
<feature type="repeat" description="ANK" evidence="3">
    <location>
        <begin position="138"/>
        <end position="170"/>
    </location>
</feature>
<dbReference type="Proteomes" id="UP000504631">
    <property type="component" value="Unplaced"/>
</dbReference>
<evidence type="ECO:0000256" key="2">
    <source>
        <dbReference type="ARBA" id="ARBA00023043"/>
    </source>
</evidence>
<evidence type="ECO:0000313" key="6">
    <source>
        <dbReference type="RefSeq" id="XP_033354412.1"/>
    </source>
</evidence>
<dbReference type="InterPro" id="IPR036770">
    <property type="entry name" value="Ankyrin_rpt-contain_sf"/>
</dbReference>
<feature type="repeat" description="ANK" evidence="3">
    <location>
        <begin position="204"/>
        <end position="250"/>
    </location>
</feature>
<feature type="compositionally biased region" description="Basic and acidic residues" evidence="4">
    <location>
        <begin position="684"/>
        <end position="694"/>
    </location>
</feature>
<feature type="compositionally biased region" description="Basic and acidic residues" evidence="4">
    <location>
        <begin position="1338"/>
        <end position="1348"/>
    </location>
</feature>
<dbReference type="SUPFAM" id="SSF48403">
    <property type="entry name" value="Ankyrin repeat"/>
    <property type="match status" value="1"/>
</dbReference>
<feature type="repeat" description="ANK" evidence="3">
    <location>
        <begin position="420"/>
        <end position="452"/>
    </location>
</feature>
<evidence type="ECO:0000313" key="5">
    <source>
        <dbReference type="Proteomes" id="UP000504631"/>
    </source>
</evidence>
<feature type="compositionally biased region" description="Basic and acidic residues" evidence="4">
    <location>
        <begin position="1108"/>
        <end position="1129"/>
    </location>
</feature>
<keyword evidence="2 3" id="KW-0040">ANK repeat</keyword>
<feature type="region of interest" description="Disordered" evidence="4">
    <location>
        <begin position="1288"/>
        <end position="1356"/>
    </location>
</feature>
<dbReference type="RefSeq" id="XP_033354412.1">
    <property type="nucleotide sequence ID" value="XM_033498521.1"/>
</dbReference>
<evidence type="ECO:0000256" key="1">
    <source>
        <dbReference type="ARBA" id="ARBA00022737"/>
    </source>
</evidence>
<sequence>MDTKTPPIPLKVQEKPKPKQQKSVADVSLPPLTPYRNHRQRQKTPGTQWSRDVPSAVRYQDHQKKRPYRVLQIGATPLMHACQQGDRARVLRLLREQEETIGYRDRTLRNALHYCMDAGTAGAVAAAAPELVNAPDAEGHTPLHLAVIAGDTQLVAVLLANGADVNARDLEGHSVLHWATVCGEAECVRLVLAAGARPSTPDLRGGSPLHYAAQCCGAAATAELAVPKKVGLKVLQTLLEFGADVNAKDEDGRQPILWAASAGSVEAVLALARAGGSAAAGAADKDGLTALHCAASRGHARCVEALVNLCGAHPDHVDDNGCSALHYAATLGHADATALILKLGADPNRQDRKGRTPALCAAAKGQLETLKILAQHGGSLYARSVRGTGVAHEAVASGRIELIKWLAKKRPSTLDVATQDGKTPLHVAALHGHLDVCKVLLDNGARINAVLRTSKGNLMTALDAALYRGHRDCAKLIQMHGGTTAQKLKMQKTVPNKVFSTKLRMRHLDSSTDTESSPRRQDRSCKLPELYYEEQWIKKRTRRRGNLRKLARQDSRSFSEEEVRLSKSSSKKDHQRRARSESARYEEDDTDRKLRRERSKKRSSKSRHDSSGSSSESGSYERAKDTSKQKFDSRKDESKTNGTEGSKRGDDDESVSDDSLEVVVVRKSLERKCEKVVSGRRSKTPRESSRETKFTKTHRSTRRKLKSSRSKTSDNGESATDRMHSLDKEQGPTESTLHSEQTPRTSIDEEKQNEGNIVESRYRRDVTDSTSQETVERVVVTAMVHKDQGPDTPKSVAEASKEVTFDDRLRTEVIEMQEIAGDVSSGKADDILEQSDASRTDLVQKAASLKKDVEEMRQQVAQEKIEQEEGSKQSREKEDSKRDQEKEDVKSDREKEDTKAVDHTRKDQDDQIETSFSDEAKKKDQRKDESEKGRLDAREPIESESPTLDSEEYQRHQSRQENDLVSRSDEASSGTKPDENLDKETRSEKTDVSESILVKDHEDSEKATKSGSPESQIGLEKEDTTPRTAVEGVSPSEGEEKKSASEETKSKSKVKSATVKRKASFDERRSKSSSSKSDESPKKSGGTQKRKEFGKKRESSTKNVSMKLSREKTSKVVAEKTSEVQKEDEIAVDGVQTKEATSAVLTKSSSKESPDEKEQTAHRKSVDFSSSKDSALMEDKSLSADTPTATKRKIYDEEEVAQDSSPAKSDLEDHKDEDEAKKVKTHPMEDALGTDRSAIVAVIESPEWDEEDEEIDKEIRDAIGEDGEHETEAEDDNEMGVIRVLPSTSEEEMSRAGHDVCRTSATDSLSQVQSGTRTRLTRVQSPQESRVSRLQGKQRRDSGGRDSGIEPSPRVSRIPRRRIMKCCPNTDKQQSLNKDTIIRDVQISLRRYHLERKIFFQLMELKRLQIRHGRANEQVLVKRQVDAFHKAGMSGPTLGVAKYDQPLTFRHFEAFLYDQLRKIQKRPATPDFCMEAKQCIQKTHRCHHATSAYTSFPAYTYLGGGGQEQADLLPKIESRGKGQMRVEVTHGEEKQIIALPAERLDRSKKYYVTFTVRGEAQQEIEKPKSSIGIQRNAKSV</sequence>
<feature type="compositionally biased region" description="Basic and acidic residues" evidence="4">
    <location>
        <begin position="1038"/>
        <end position="1050"/>
    </location>
</feature>
<evidence type="ECO:0000256" key="3">
    <source>
        <dbReference type="PROSITE-ProRule" id="PRU00023"/>
    </source>
</evidence>
<feature type="compositionally biased region" description="Basic and acidic residues" evidence="4">
    <location>
        <begin position="918"/>
        <end position="941"/>
    </location>
</feature>
<feature type="compositionally biased region" description="Basic and acidic residues" evidence="4">
    <location>
        <begin position="711"/>
        <end position="731"/>
    </location>
</feature>
<feature type="compositionally biased region" description="Basic and acidic residues" evidence="4">
    <location>
        <begin position="1089"/>
        <end position="1100"/>
    </location>
</feature>
<dbReference type="PANTHER" id="PTHR24198:SF165">
    <property type="entry name" value="ANKYRIN REPEAT-CONTAINING PROTEIN-RELATED"/>
    <property type="match status" value="1"/>
</dbReference>
<feature type="repeat" description="ANK" evidence="3">
    <location>
        <begin position="171"/>
        <end position="203"/>
    </location>
</feature>
<feature type="compositionally biased region" description="Basic residues" evidence="4">
    <location>
        <begin position="1051"/>
        <end position="1062"/>
    </location>
</feature>
<dbReference type="Pfam" id="PF13637">
    <property type="entry name" value="Ank_4"/>
    <property type="match status" value="1"/>
</dbReference>
<feature type="compositionally biased region" description="Polar residues" evidence="4">
    <location>
        <begin position="1303"/>
        <end position="1329"/>
    </location>
</feature>
<dbReference type="SMART" id="SM00248">
    <property type="entry name" value="ANK"/>
    <property type="match status" value="11"/>
</dbReference>
<dbReference type="PROSITE" id="PS50088">
    <property type="entry name" value="ANK_REPEAT"/>
    <property type="match status" value="7"/>
</dbReference>
<dbReference type="GeneID" id="117235977"/>
<keyword evidence="5" id="KW-1185">Reference proteome</keyword>
<feature type="region of interest" description="Disordered" evidence="4">
    <location>
        <begin position="547"/>
        <end position="774"/>
    </location>
</feature>
<feature type="compositionally biased region" description="Basic and acidic residues" evidence="4">
    <location>
        <begin position="952"/>
        <end position="1008"/>
    </location>
</feature>
<dbReference type="Pfam" id="PF12796">
    <property type="entry name" value="Ank_2"/>
    <property type="match status" value="3"/>
</dbReference>
<feature type="compositionally biased region" description="Basic and acidic residues" evidence="4">
    <location>
        <begin position="578"/>
        <end position="594"/>
    </location>
</feature>
<dbReference type="PRINTS" id="PR01415">
    <property type="entry name" value="ANKYRIN"/>
</dbReference>
<dbReference type="PANTHER" id="PTHR24198">
    <property type="entry name" value="ANKYRIN REPEAT AND PROTEIN KINASE DOMAIN-CONTAINING PROTEIN"/>
    <property type="match status" value="1"/>
</dbReference>
<feature type="compositionally biased region" description="Basic and acidic residues" evidence="4">
    <location>
        <begin position="667"/>
        <end position="677"/>
    </location>
</feature>
<feature type="repeat" description="ANK" evidence="3">
    <location>
        <begin position="286"/>
        <end position="308"/>
    </location>
</feature>
<accession>A0A6J3KMJ5</accession>
<name>A0A6J3KMJ5_9HYME</name>
<proteinExistence type="predicted"/>
<feature type="repeat" description="ANK" evidence="3">
    <location>
        <begin position="353"/>
        <end position="385"/>
    </location>
</feature>
<feature type="compositionally biased region" description="Basic and acidic residues" evidence="4">
    <location>
        <begin position="1063"/>
        <end position="1082"/>
    </location>
</feature>
<feature type="compositionally biased region" description="Basic residues" evidence="4">
    <location>
        <begin position="595"/>
        <end position="605"/>
    </location>
</feature>